<dbReference type="STRING" id="229919.GCA_001050195_02745"/>
<dbReference type="Pfam" id="PF05130">
    <property type="entry name" value="FlgN"/>
    <property type="match status" value="1"/>
</dbReference>
<gene>
    <name evidence="2" type="ORF">DEQ80_00350</name>
</gene>
<sequence>MVEHDSFSANVMELEQTLVRQFRVLQNLIEVTHKEREAILNQQDSLMRLVEEKEVLLDQLGILEDDRRHLVQEISLGLQPGCDADSLKDLLPHLPKEHAMRIERLVEGITTLAGESRELNSANHALALVRLDWVKAAQWFLAGSVQPEVDYRPPGNAPALKDSGGWGIEVRA</sequence>
<keyword evidence="2" id="KW-0966">Cell projection</keyword>
<dbReference type="GO" id="GO:0044780">
    <property type="term" value="P:bacterial-type flagellum assembly"/>
    <property type="evidence" value="ECO:0007669"/>
    <property type="project" value="InterPro"/>
</dbReference>
<reference evidence="2 3" key="1">
    <citation type="journal article" date="2018" name="Nat. Biotechnol.">
        <title>A standardized bacterial taxonomy based on genome phylogeny substantially revises the tree of life.</title>
        <authorList>
            <person name="Parks D.H."/>
            <person name="Chuvochina M."/>
            <person name="Waite D.W."/>
            <person name="Rinke C."/>
            <person name="Skarshewski A."/>
            <person name="Chaumeil P.A."/>
            <person name="Hugenholtz P."/>
        </authorList>
    </citation>
    <scope>NUCLEOTIDE SEQUENCE [LARGE SCALE GENOMIC DNA]</scope>
    <source>
        <strain evidence="2">UBA8781</strain>
    </source>
</reference>
<organism evidence="2 3">
    <name type="scientific">Anaerolinea thermolimosa</name>
    <dbReference type="NCBI Taxonomy" id="229919"/>
    <lineage>
        <taxon>Bacteria</taxon>
        <taxon>Bacillati</taxon>
        <taxon>Chloroflexota</taxon>
        <taxon>Anaerolineae</taxon>
        <taxon>Anaerolineales</taxon>
        <taxon>Anaerolineaceae</taxon>
        <taxon>Anaerolinea</taxon>
    </lineage>
</organism>
<dbReference type="Proteomes" id="UP000264141">
    <property type="component" value="Unassembled WGS sequence"/>
</dbReference>
<evidence type="ECO:0000313" key="3">
    <source>
        <dbReference type="Proteomes" id="UP000264141"/>
    </source>
</evidence>
<evidence type="ECO:0000256" key="1">
    <source>
        <dbReference type="ARBA" id="ARBA00022795"/>
    </source>
</evidence>
<keyword evidence="1" id="KW-1005">Bacterial flagellum biogenesis</keyword>
<dbReference type="AlphaFoldDB" id="A0A3D1JCQ9"/>
<dbReference type="EMBL" id="DPBP01000002">
    <property type="protein sequence ID" value="HCE16283.1"/>
    <property type="molecule type" value="Genomic_DNA"/>
</dbReference>
<dbReference type="OrthoDB" id="9869810at2"/>
<name>A0A3D1JCQ9_9CHLR</name>
<accession>A0A3D1JCQ9</accession>
<protein>
    <submittedName>
        <fullName evidence="2">Flagellar protein FlgN</fullName>
    </submittedName>
</protein>
<dbReference type="RefSeq" id="WP_062194985.1">
    <property type="nucleotide sequence ID" value="NZ_DF967965.1"/>
</dbReference>
<comment type="caution">
    <text evidence="2">The sequence shown here is derived from an EMBL/GenBank/DDBJ whole genome shotgun (WGS) entry which is preliminary data.</text>
</comment>
<dbReference type="InterPro" id="IPR036679">
    <property type="entry name" value="FlgN-like_sf"/>
</dbReference>
<dbReference type="InterPro" id="IPR007809">
    <property type="entry name" value="FlgN-like"/>
</dbReference>
<proteinExistence type="predicted"/>
<evidence type="ECO:0000313" key="2">
    <source>
        <dbReference type="EMBL" id="HCE16283.1"/>
    </source>
</evidence>
<dbReference type="SUPFAM" id="SSF140566">
    <property type="entry name" value="FlgN-like"/>
    <property type="match status" value="1"/>
</dbReference>
<keyword evidence="2" id="KW-0969">Cilium</keyword>
<keyword evidence="2" id="KW-0282">Flagellum</keyword>
<dbReference type="Gene3D" id="1.20.58.300">
    <property type="entry name" value="FlgN-like"/>
    <property type="match status" value="1"/>
</dbReference>